<keyword evidence="2" id="KW-1185">Reference proteome</keyword>
<sequence>MVWWPFGSSGNANSGRIKYDEDQIRKADAELASSIPKDLKDYLDNYEHSLTDREFKEKVQLMNDISNLNPAPSVNRAAHIPEVEEKNGSVSSDSVIESNLNAMTSITNEKENIIQSTERLSQDQLKQMREIDEYKRKNPMHIAILENCSEIQYEFINCLSNGPFFERMKGCNDKQNFYDSCLKRQSMIFKMFDYNSMTAIEEFEEIRGIADDTFNRYFKCNDDFEDNVKNKLFTKELKEKREKFYQKYEK</sequence>
<dbReference type="STRING" id="669874.A0A1E4TXN8"/>
<evidence type="ECO:0000313" key="1">
    <source>
        <dbReference type="EMBL" id="ODV96532.1"/>
    </source>
</evidence>
<evidence type="ECO:0000313" key="2">
    <source>
        <dbReference type="Proteomes" id="UP000094236"/>
    </source>
</evidence>
<accession>A0A1E4TXN8</accession>
<reference evidence="2" key="1">
    <citation type="submission" date="2016-05" db="EMBL/GenBank/DDBJ databases">
        <title>Comparative genomics of biotechnologically important yeasts.</title>
        <authorList>
            <consortium name="DOE Joint Genome Institute"/>
            <person name="Riley R."/>
            <person name="Haridas S."/>
            <person name="Wolfe K.H."/>
            <person name="Lopes M.R."/>
            <person name="Hittinger C.T."/>
            <person name="Goker M."/>
            <person name="Salamov A."/>
            <person name="Wisecaver J."/>
            <person name="Long T.M."/>
            <person name="Aerts A.L."/>
            <person name="Barry K."/>
            <person name="Choi C."/>
            <person name="Clum A."/>
            <person name="Coughlan A.Y."/>
            <person name="Deshpande S."/>
            <person name="Douglass A.P."/>
            <person name="Hanson S.J."/>
            <person name="Klenk H.-P."/>
            <person name="Labutti K."/>
            <person name="Lapidus A."/>
            <person name="Lindquist E."/>
            <person name="Lipzen A."/>
            <person name="Meier-Kolthoff J.P."/>
            <person name="Ohm R.A."/>
            <person name="Otillar R.P."/>
            <person name="Pangilinan J."/>
            <person name="Peng Y."/>
            <person name="Rokas A."/>
            <person name="Rosa C.A."/>
            <person name="Scheuner C."/>
            <person name="Sibirny A.A."/>
            <person name="Slot J.C."/>
            <person name="Stielow J.B."/>
            <person name="Sun H."/>
            <person name="Kurtzman C.P."/>
            <person name="Blackwell M."/>
            <person name="Grigoriev I.V."/>
            <person name="Jeffries T.W."/>
        </authorList>
    </citation>
    <scope>NUCLEOTIDE SEQUENCE [LARGE SCALE GENOMIC DNA]</scope>
    <source>
        <strain evidence="2">NRRL Y-2460</strain>
    </source>
</reference>
<protein>
    <submittedName>
        <fullName evidence="1">Uncharacterized protein</fullName>
    </submittedName>
</protein>
<name>A0A1E4TXN8_PACTA</name>
<dbReference type="Proteomes" id="UP000094236">
    <property type="component" value="Unassembled WGS sequence"/>
</dbReference>
<gene>
    <name evidence="1" type="ORF">PACTADRAFT_1117</name>
</gene>
<dbReference type="AlphaFoldDB" id="A0A1E4TXN8"/>
<proteinExistence type="predicted"/>
<dbReference type="OrthoDB" id="2103031at2759"/>
<organism evidence="1 2">
    <name type="scientific">Pachysolen tannophilus NRRL Y-2460</name>
    <dbReference type="NCBI Taxonomy" id="669874"/>
    <lineage>
        <taxon>Eukaryota</taxon>
        <taxon>Fungi</taxon>
        <taxon>Dikarya</taxon>
        <taxon>Ascomycota</taxon>
        <taxon>Saccharomycotina</taxon>
        <taxon>Pichiomycetes</taxon>
        <taxon>Pachysolenaceae</taxon>
        <taxon>Pachysolen</taxon>
    </lineage>
</organism>
<dbReference type="EMBL" id="KV454012">
    <property type="protein sequence ID" value="ODV96532.1"/>
    <property type="molecule type" value="Genomic_DNA"/>
</dbReference>